<feature type="domain" description="Winged helix-turn helix" evidence="1">
    <location>
        <begin position="110"/>
        <end position="168"/>
    </location>
</feature>
<sequence length="201" mass="22845">MSVLGRVLRRGSLTKRDGRSLAHNTLKEMRILAVRRMAEGEHPNNVAASFGMHRSWAFRIRAQARGRVPWGVCVLLPTKGTGRPRKLTQAQERQVLRWINGRSPVQHGFDFGLWMRDLVRKLVQWKFGVTLSLASIGAMLACLNLTPQKPLQRACQRDPEAIGRWQRDTYPAIVRQASEESADILFPDKSGFRADPVHDRT</sequence>
<evidence type="ECO:0000313" key="3">
    <source>
        <dbReference type="Proteomes" id="UP000494363"/>
    </source>
</evidence>
<dbReference type="Proteomes" id="UP000494363">
    <property type="component" value="Unassembled WGS sequence"/>
</dbReference>
<name>A0A6J5F9I6_9BURK</name>
<evidence type="ECO:0000259" key="1">
    <source>
        <dbReference type="Pfam" id="PF13592"/>
    </source>
</evidence>
<reference evidence="2 3" key="1">
    <citation type="submission" date="2020-04" db="EMBL/GenBank/DDBJ databases">
        <authorList>
            <person name="De Canck E."/>
        </authorList>
    </citation>
    <scope>NUCLEOTIDE SEQUENCE [LARGE SCALE GENOMIC DNA]</scope>
    <source>
        <strain evidence="2 3">LMG 29542</strain>
    </source>
</reference>
<keyword evidence="3" id="KW-1185">Reference proteome</keyword>
<dbReference type="InterPro" id="IPR025959">
    <property type="entry name" value="Winged_HTH_dom"/>
</dbReference>
<gene>
    <name evidence="2" type="ORF">LMG29542_07828</name>
</gene>
<protein>
    <submittedName>
        <fullName evidence="2">IS630 family transposase ISCARN31</fullName>
    </submittedName>
</protein>
<evidence type="ECO:0000313" key="2">
    <source>
        <dbReference type="EMBL" id="CAB3774451.1"/>
    </source>
</evidence>
<dbReference type="Pfam" id="PF13592">
    <property type="entry name" value="HTH_33"/>
    <property type="match status" value="1"/>
</dbReference>
<dbReference type="SUPFAM" id="SSF46689">
    <property type="entry name" value="Homeodomain-like"/>
    <property type="match status" value="1"/>
</dbReference>
<proteinExistence type="predicted"/>
<dbReference type="EMBL" id="CADIKH010000118">
    <property type="protein sequence ID" value="CAB3774451.1"/>
    <property type="molecule type" value="Genomic_DNA"/>
</dbReference>
<dbReference type="InterPro" id="IPR009057">
    <property type="entry name" value="Homeodomain-like_sf"/>
</dbReference>
<dbReference type="AlphaFoldDB" id="A0A6J5F9I6"/>
<organism evidence="2 3">
    <name type="scientific">Paraburkholderia humisilvae</name>
    <dbReference type="NCBI Taxonomy" id="627669"/>
    <lineage>
        <taxon>Bacteria</taxon>
        <taxon>Pseudomonadati</taxon>
        <taxon>Pseudomonadota</taxon>
        <taxon>Betaproteobacteria</taxon>
        <taxon>Burkholderiales</taxon>
        <taxon>Burkholderiaceae</taxon>
        <taxon>Paraburkholderia</taxon>
    </lineage>
</organism>
<accession>A0A6J5F9I6</accession>